<keyword evidence="8" id="KW-0131">Cell cycle</keyword>
<evidence type="ECO:0000256" key="5">
    <source>
        <dbReference type="ARBA" id="ARBA00022618"/>
    </source>
</evidence>
<dbReference type="PANTHER" id="PTHR34981">
    <property type="entry name" value="CELL DIVISION PROTEIN ZAPA"/>
    <property type="match status" value="1"/>
</dbReference>
<keyword evidence="13" id="KW-1185">Reference proteome</keyword>
<dbReference type="Gene3D" id="1.20.5.50">
    <property type="match status" value="1"/>
</dbReference>
<dbReference type="InterPro" id="IPR036192">
    <property type="entry name" value="Cell_div_ZapA-like_sf"/>
</dbReference>
<dbReference type="GO" id="GO:0000921">
    <property type="term" value="P:septin ring assembly"/>
    <property type="evidence" value="ECO:0007669"/>
    <property type="project" value="TreeGrafter"/>
</dbReference>
<dbReference type="GO" id="GO:0005829">
    <property type="term" value="C:cytosol"/>
    <property type="evidence" value="ECO:0007669"/>
    <property type="project" value="TreeGrafter"/>
</dbReference>
<comment type="similarity">
    <text evidence="2">Belongs to the ZapA family. Type 1 subfamily.</text>
</comment>
<dbReference type="GO" id="GO:0030428">
    <property type="term" value="C:cell septum"/>
    <property type="evidence" value="ECO:0007669"/>
    <property type="project" value="TreeGrafter"/>
</dbReference>
<gene>
    <name evidence="12" type="ORF">CYCME_0473</name>
</gene>
<keyword evidence="6" id="KW-0175">Coiled coil</keyword>
<name>S5T5J4_9GAMM</name>
<dbReference type="KEGG" id="cza:CYCME_0473"/>
<dbReference type="Pfam" id="PF05164">
    <property type="entry name" value="ZapA"/>
    <property type="match status" value="1"/>
</dbReference>
<keyword evidence="5" id="KW-0132">Cell division</keyword>
<reference evidence="13" key="2">
    <citation type="journal article" date="2016" name="Environ. Microbiol. Rep.">
        <title>Analysis of defence systems and a conjugative IncP-1 plasmid in the marine polyaromatic hydrocarbons-degrading bacterium Cycloclasticus sp. 78-ME.</title>
        <authorList>
            <person name="Yakimov M.M."/>
            <person name="Crisafi F."/>
            <person name="Messina E."/>
            <person name="Smedile F."/>
            <person name="Lopatina A."/>
            <person name="Denaro R."/>
            <person name="Pieper D.H."/>
            <person name="Golyshin P.N."/>
            <person name="Giuliano L."/>
        </authorList>
    </citation>
    <scope>NUCLEOTIDE SEQUENCE [LARGE SCALE GENOMIC DNA]</scope>
    <source>
        <strain evidence="13">78-ME</strain>
    </source>
</reference>
<evidence type="ECO:0000256" key="3">
    <source>
        <dbReference type="ARBA" id="ARBA00015195"/>
    </source>
</evidence>
<comment type="subunit">
    <text evidence="10">Homodimer. Interacts with FtsZ.</text>
</comment>
<keyword evidence="7" id="KW-0717">Septation</keyword>
<evidence type="ECO:0000256" key="6">
    <source>
        <dbReference type="ARBA" id="ARBA00023054"/>
    </source>
</evidence>
<comment type="function">
    <text evidence="9">Activator of cell division through the inhibition of FtsZ GTPase activity, therefore promoting FtsZ assembly into bundles of protofilaments necessary for the formation of the division Z ring. It is recruited early at mid-cell but it is not essential for cell division.</text>
</comment>
<evidence type="ECO:0000256" key="9">
    <source>
        <dbReference type="ARBA" id="ARBA00024910"/>
    </source>
</evidence>
<evidence type="ECO:0000256" key="4">
    <source>
        <dbReference type="ARBA" id="ARBA00022490"/>
    </source>
</evidence>
<dbReference type="GO" id="GO:0032153">
    <property type="term" value="C:cell division site"/>
    <property type="evidence" value="ECO:0007669"/>
    <property type="project" value="TreeGrafter"/>
</dbReference>
<dbReference type="GO" id="GO:0000917">
    <property type="term" value="P:division septum assembly"/>
    <property type="evidence" value="ECO:0007669"/>
    <property type="project" value="UniProtKB-KW"/>
</dbReference>
<keyword evidence="4" id="KW-0963">Cytoplasm</keyword>
<sequence length="100" mass="11033">MSTSTTVTLHLLDKEYRVSCSENERAGLESSARFLDEKMQSIKKSGRVVGLDRIAVMAGLNITHDFLVENQKKSGASLNISDKIIALQNKLDFAIDSFGK</sequence>
<dbReference type="eggNOG" id="COG3027">
    <property type="taxonomic scope" value="Bacteria"/>
</dbReference>
<protein>
    <recommendedName>
        <fullName evidence="3">Cell division protein ZapA</fullName>
    </recommendedName>
    <alternativeName>
        <fullName evidence="11">Z ring-associated protein ZapA</fullName>
    </alternativeName>
</protein>
<dbReference type="Proteomes" id="UP000015380">
    <property type="component" value="Chromosome"/>
</dbReference>
<evidence type="ECO:0000256" key="11">
    <source>
        <dbReference type="ARBA" id="ARBA00033158"/>
    </source>
</evidence>
<dbReference type="AlphaFoldDB" id="S5T5J4"/>
<evidence type="ECO:0000313" key="13">
    <source>
        <dbReference type="Proteomes" id="UP000015380"/>
    </source>
</evidence>
<dbReference type="PATRIC" id="fig|1198232.3.peg.484"/>
<dbReference type="RefSeq" id="WP_020932028.1">
    <property type="nucleotide sequence ID" value="NC_021917.1"/>
</dbReference>
<organism evidence="12 13">
    <name type="scientific">Cycloclasticus zancles 78-ME</name>
    <dbReference type="NCBI Taxonomy" id="1198232"/>
    <lineage>
        <taxon>Bacteria</taxon>
        <taxon>Pseudomonadati</taxon>
        <taxon>Pseudomonadota</taxon>
        <taxon>Gammaproteobacteria</taxon>
        <taxon>Thiotrichales</taxon>
        <taxon>Piscirickettsiaceae</taxon>
        <taxon>Cycloclasticus</taxon>
    </lineage>
</organism>
<proteinExistence type="inferred from homology"/>
<dbReference type="PANTHER" id="PTHR34981:SF1">
    <property type="entry name" value="CELL DIVISION PROTEIN ZAPA"/>
    <property type="match status" value="1"/>
</dbReference>
<dbReference type="SUPFAM" id="SSF102829">
    <property type="entry name" value="Cell division protein ZapA-like"/>
    <property type="match status" value="1"/>
</dbReference>
<dbReference type="InterPro" id="IPR007838">
    <property type="entry name" value="Cell_div_ZapA-like"/>
</dbReference>
<dbReference type="HOGENOM" id="CLU_116623_2_0_6"/>
<evidence type="ECO:0000256" key="1">
    <source>
        <dbReference type="ARBA" id="ARBA00004496"/>
    </source>
</evidence>
<evidence type="ECO:0000256" key="2">
    <source>
        <dbReference type="ARBA" id="ARBA00010074"/>
    </source>
</evidence>
<dbReference type="EMBL" id="CP005996">
    <property type="protein sequence ID" value="AGS38814.1"/>
    <property type="molecule type" value="Genomic_DNA"/>
</dbReference>
<dbReference type="InterPro" id="IPR042233">
    <property type="entry name" value="Cell_div_ZapA_N"/>
</dbReference>
<dbReference type="Gene3D" id="3.30.160.880">
    <property type="entry name" value="Cell division protein ZapA protomer, N-terminal domain"/>
    <property type="match status" value="1"/>
</dbReference>
<evidence type="ECO:0000256" key="8">
    <source>
        <dbReference type="ARBA" id="ARBA00023306"/>
    </source>
</evidence>
<evidence type="ECO:0000256" key="7">
    <source>
        <dbReference type="ARBA" id="ARBA00023210"/>
    </source>
</evidence>
<evidence type="ECO:0000256" key="10">
    <source>
        <dbReference type="ARBA" id="ARBA00026068"/>
    </source>
</evidence>
<evidence type="ECO:0000313" key="12">
    <source>
        <dbReference type="EMBL" id="AGS38814.1"/>
    </source>
</evidence>
<dbReference type="GO" id="GO:0043093">
    <property type="term" value="P:FtsZ-dependent cytokinesis"/>
    <property type="evidence" value="ECO:0007669"/>
    <property type="project" value="TreeGrafter"/>
</dbReference>
<reference evidence="12 13" key="1">
    <citation type="submission" date="2013-05" db="EMBL/GenBank/DDBJ databases">
        <title>Between feast and famine: a lifestyle of most important marine PAH-degrading bacterium Cycloclasticus sp. 7ME.</title>
        <authorList>
            <person name="Yakimov M.M."/>
            <person name="Messina E."/>
            <person name="Genovese M."/>
            <person name="Denaro R."/>
            <person name="Crisafi F."/>
            <person name="Russo D."/>
            <person name="Cappello S."/>
            <person name="Santisi S."/>
            <person name="Smedile F."/>
            <person name="Golyshina O.V."/>
            <person name="Tran H."/>
            <person name="Pieper D.H."/>
            <person name="Golyshin P.N."/>
            <person name="Giuliano L."/>
        </authorList>
    </citation>
    <scope>NUCLEOTIDE SEQUENCE [LARGE SCALE GENOMIC DNA]</scope>
    <source>
        <strain evidence="12 13">78-ME</strain>
    </source>
</reference>
<accession>S5T5J4</accession>
<comment type="subcellular location">
    <subcellularLocation>
        <location evidence="1">Cytoplasm</location>
    </subcellularLocation>
</comment>